<dbReference type="EMBL" id="MK072386">
    <property type="protein sequence ID" value="AYV83095.1"/>
    <property type="molecule type" value="Genomic_DNA"/>
</dbReference>
<protein>
    <submittedName>
        <fullName evidence="1">Uncharacterized protein</fullName>
    </submittedName>
</protein>
<sequence>MGWVNRDFKRRCVIDLGKLFIGWLKHSPKISLVIDWGKLLTG</sequence>
<evidence type="ECO:0000313" key="1">
    <source>
        <dbReference type="EMBL" id="AYV83095.1"/>
    </source>
</evidence>
<proteinExistence type="predicted"/>
<name>A0A3G5A787_9VIRU</name>
<gene>
    <name evidence="1" type="ORF">Hyperionvirus4_60</name>
</gene>
<accession>A0A3G5A787</accession>
<reference evidence="1" key="1">
    <citation type="submission" date="2018-10" db="EMBL/GenBank/DDBJ databases">
        <title>Hidden diversity of soil giant viruses.</title>
        <authorList>
            <person name="Schulz F."/>
            <person name="Alteio L."/>
            <person name="Goudeau D."/>
            <person name="Ryan E.M."/>
            <person name="Malmstrom R.R."/>
            <person name="Blanchard J."/>
            <person name="Woyke T."/>
        </authorList>
    </citation>
    <scope>NUCLEOTIDE SEQUENCE</scope>
    <source>
        <strain evidence="1">HYV1</strain>
    </source>
</reference>
<organism evidence="1">
    <name type="scientific">Hyperionvirus sp</name>
    <dbReference type="NCBI Taxonomy" id="2487770"/>
    <lineage>
        <taxon>Viruses</taxon>
        <taxon>Varidnaviria</taxon>
        <taxon>Bamfordvirae</taxon>
        <taxon>Nucleocytoviricota</taxon>
        <taxon>Megaviricetes</taxon>
        <taxon>Imitervirales</taxon>
        <taxon>Mimiviridae</taxon>
        <taxon>Klosneuvirinae</taxon>
    </lineage>
</organism>